<evidence type="ECO:0000313" key="2">
    <source>
        <dbReference type="Proteomes" id="UP000799291"/>
    </source>
</evidence>
<gene>
    <name evidence="1" type="ORF">K458DRAFT_301222</name>
</gene>
<dbReference type="OrthoDB" id="2522477at2759"/>
<dbReference type="Gene3D" id="3.80.10.10">
    <property type="entry name" value="Ribonuclease Inhibitor"/>
    <property type="match status" value="1"/>
</dbReference>
<proteinExistence type="predicted"/>
<reference evidence="1" key="1">
    <citation type="journal article" date="2020" name="Stud. Mycol.">
        <title>101 Dothideomycetes genomes: a test case for predicting lifestyles and emergence of pathogens.</title>
        <authorList>
            <person name="Haridas S."/>
            <person name="Albert R."/>
            <person name="Binder M."/>
            <person name="Bloem J."/>
            <person name="Labutti K."/>
            <person name="Salamov A."/>
            <person name="Andreopoulos B."/>
            <person name="Baker S."/>
            <person name="Barry K."/>
            <person name="Bills G."/>
            <person name="Bluhm B."/>
            <person name="Cannon C."/>
            <person name="Castanera R."/>
            <person name="Culley D."/>
            <person name="Daum C."/>
            <person name="Ezra D."/>
            <person name="Gonzalez J."/>
            <person name="Henrissat B."/>
            <person name="Kuo A."/>
            <person name="Liang C."/>
            <person name="Lipzen A."/>
            <person name="Lutzoni F."/>
            <person name="Magnuson J."/>
            <person name="Mondo S."/>
            <person name="Nolan M."/>
            <person name="Ohm R."/>
            <person name="Pangilinan J."/>
            <person name="Park H.-J."/>
            <person name="Ramirez L."/>
            <person name="Alfaro M."/>
            <person name="Sun H."/>
            <person name="Tritt A."/>
            <person name="Yoshinaga Y."/>
            <person name="Zwiers L.-H."/>
            <person name="Turgeon B."/>
            <person name="Goodwin S."/>
            <person name="Spatafora J."/>
            <person name="Crous P."/>
            <person name="Grigoriev I."/>
        </authorList>
    </citation>
    <scope>NUCLEOTIDE SEQUENCE</scope>
    <source>
        <strain evidence="1">CBS 122367</strain>
    </source>
</reference>
<evidence type="ECO:0008006" key="3">
    <source>
        <dbReference type="Google" id="ProtNLM"/>
    </source>
</evidence>
<evidence type="ECO:0000313" key="1">
    <source>
        <dbReference type="EMBL" id="KAF2685441.1"/>
    </source>
</evidence>
<dbReference type="SUPFAM" id="SSF52058">
    <property type="entry name" value="L domain-like"/>
    <property type="match status" value="1"/>
</dbReference>
<dbReference type="InterPro" id="IPR032675">
    <property type="entry name" value="LRR_dom_sf"/>
</dbReference>
<keyword evidence="2" id="KW-1185">Reference proteome</keyword>
<dbReference type="Proteomes" id="UP000799291">
    <property type="component" value="Unassembled WGS sequence"/>
</dbReference>
<protein>
    <recommendedName>
        <fullName evidence="3">F-box domain-containing protein</fullName>
    </recommendedName>
</protein>
<name>A0A6G1J5F4_9PLEO</name>
<dbReference type="EMBL" id="MU005579">
    <property type="protein sequence ID" value="KAF2685441.1"/>
    <property type="molecule type" value="Genomic_DNA"/>
</dbReference>
<accession>A0A6G1J5F4</accession>
<sequence length="669" mass="76331">MASADAKQPGYGGKSLLDVLPSELVIQVIEHLATDRHALCSFARTCRLLQIECEKRIYTAIELLSTNDLRAILEAFSRRPERIASVETLKILYRFHDGLGATSQERQAFNACVAQMKALRDWHVESPFDNFKWDEGPGYEWVEQDMEEFRKALEAASFLNSKIAVLQESFTLGDNRLVRQVDVGLSRLERLVIHSHGTSSALWALDGFHCLFRHPSLRYLHASCFVLPADLPVLEPYAKSTPLTTLVFDECDLNPTSVGRILRTPKALRHLTLGENVYNIEIAGIVAPRLSRAPEASLEALKEVAHSLETLTHHDPFWKVLDDSYGHRPIKGDGMRDYHLLKFMDIDPCSFLHQILLCYTQAPPNLKKLRLHHERTRTMDFTARQPLNVFEELPTFQPYTYLSSLKTLEFVQAASSEAWIASPGHICEGERLRERHAYAYKLHKHGIALKMYLQATWRRGLMPPYLHGEPEPELVSVYDSTRIGFRRHITPPEDISSFVVRPNDLLALDELYRSLGTGHLPMLGLPTTCSHTPPPTHANDEEAPETDQLNDADIQHIRNELTRRLNRVWMRMAKADTNERELPDFVLANEDEEIDDSDDLDGEFMEEWFDDEDDEDEDEDMYMDEDEFEEELEQFMTALGGVEVDLDALEGHHVDLTGSADAGDEDGME</sequence>
<dbReference type="AlphaFoldDB" id="A0A6G1J5F4"/>
<organism evidence="1 2">
    <name type="scientific">Lentithecium fluviatile CBS 122367</name>
    <dbReference type="NCBI Taxonomy" id="1168545"/>
    <lineage>
        <taxon>Eukaryota</taxon>
        <taxon>Fungi</taxon>
        <taxon>Dikarya</taxon>
        <taxon>Ascomycota</taxon>
        <taxon>Pezizomycotina</taxon>
        <taxon>Dothideomycetes</taxon>
        <taxon>Pleosporomycetidae</taxon>
        <taxon>Pleosporales</taxon>
        <taxon>Massarineae</taxon>
        <taxon>Lentitheciaceae</taxon>
        <taxon>Lentithecium</taxon>
    </lineage>
</organism>